<keyword evidence="6" id="KW-0333">Golgi apparatus</keyword>
<gene>
    <name evidence="11" type="ORF">AKO1_003319</name>
</gene>
<comment type="similarity">
    <text evidence="2">Belongs to the COG2 family.</text>
</comment>
<dbReference type="GO" id="GO:0006891">
    <property type="term" value="P:intra-Golgi vesicle-mediated transport"/>
    <property type="evidence" value="ECO:0007669"/>
    <property type="project" value="TreeGrafter"/>
</dbReference>
<dbReference type="AlphaFoldDB" id="A0AAW2Z7C1"/>
<name>A0AAW2Z7C1_9EUKA</name>
<dbReference type="GO" id="GO:0000139">
    <property type="term" value="C:Golgi membrane"/>
    <property type="evidence" value="ECO:0007669"/>
    <property type="project" value="UniProtKB-SubCell"/>
</dbReference>
<evidence type="ECO:0000256" key="8">
    <source>
        <dbReference type="ARBA" id="ARBA00031344"/>
    </source>
</evidence>
<keyword evidence="4" id="KW-0813">Transport</keyword>
<dbReference type="PANTHER" id="PTHR12961:SF0">
    <property type="entry name" value="CONSERVED OLIGOMERIC GOLGI COMPLEX SUBUNIT 2"/>
    <property type="match status" value="1"/>
</dbReference>
<evidence type="ECO:0000256" key="3">
    <source>
        <dbReference type="ARBA" id="ARBA00020977"/>
    </source>
</evidence>
<evidence type="ECO:0000256" key="2">
    <source>
        <dbReference type="ARBA" id="ARBA00007603"/>
    </source>
</evidence>
<dbReference type="InterPro" id="IPR024602">
    <property type="entry name" value="COG_su2_N"/>
</dbReference>
<proteinExistence type="inferred from homology"/>
<organism evidence="11 12">
    <name type="scientific">Acrasis kona</name>
    <dbReference type="NCBI Taxonomy" id="1008807"/>
    <lineage>
        <taxon>Eukaryota</taxon>
        <taxon>Discoba</taxon>
        <taxon>Heterolobosea</taxon>
        <taxon>Tetramitia</taxon>
        <taxon>Eutetramitia</taxon>
        <taxon>Acrasidae</taxon>
        <taxon>Acrasis</taxon>
    </lineage>
</organism>
<dbReference type="Pfam" id="PF12022">
    <property type="entry name" value="COG2_C"/>
    <property type="match status" value="1"/>
</dbReference>
<dbReference type="GO" id="GO:0007030">
    <property type="term" value="P:Golgi organization"/>
    <property type="evidence" value="ECO:0007669"/>
    <property type="project" value="InterPro"/>
</dbReference>
<keyword evidence="7" id="KW-0472">Membrane</keyword>
<dbReference type="GO" id="GO:0017119">
    <property type="term" value="C:Golgi transport complex"/>
    <property type="evidence" value="ECO:0007669"/>
    <property type="project" value="TreeGrafter"/>
</dbReference>
<feature type="domain" description="COG complex component COG2 C-terminal" evidence="10">
    <location>
        <begin position="379"/>
        <end position="640"/>
    </location>
</feature>
<evidence type="ECO:0000259" key="9">
    <source>
        <dbReference type="Pfam" id="PF06148"/>
    </source>
</evidence>
<evidence type="ECO:0000256" key="7">
    <source>
        <dbReference type="ARBA" id="ARBA00023136"/>
    </source>
</evidence>
<comment type="subcellular location">
    <subcellularLocation>
        <location evidence="1">Golgi apparatus membrane</location>
        <topology evidence="1">Peripheral membrane protein</topology>
    </subcellularLocation>
</comment>
<dbReference type="InterPro" id="IPR024603">
    <property type="entry name" value="COG_complex_COG2_C"/>
</dbReference>
<dbReference type="EMBL" id="JAOPGA020001158">
    <property type="protein sequence ID" value="KAL0485703.1"/>
    <property type="molecule type" value="Genomic_DNA"/>
</dbReference>
<dbReference type="Proteomes" id="UP001431209">
    <property type="component" value="Unassembled WGS sequence"/>
</dbReference>
<evidence type="ECO:0000256" key="1">
    <source>
        <dbReference type="ARBA" id="ARBA00004395"/>
    </source>
</evidence>
<evidence type="ECO:0000313" key="12">
    <source>
        <dbReference type="Proteomes" id="UP001431209"/>
    </source>
</evidence>
<protein>
    <recommendedName>
        <fullName evidence="3">Conserved oligomeric Golgi complex subunit 2</fullName>
    </recommendedName>
    <alternativeName>
        <fullName evidence="8">Component of oligomeric Golgi complex 2</fullName>
    </alternativeName>
</protein>
<dbReference type="InterPro" id="IPR009316">
    <property type="entry name" value="COG2"/>
</dbReference>
<comment type="caution">
    <text evidence="11">The sequence shown here is derived from an EMBL/GenBank/DDBJ whole genome shotgun (WGS) entry which is preliminary data.</text>
</comment>
<evidence type="ECO:0000259" key="10">
    <source>
        <dbReference type="Pfam" id="PF12022"/>
    </source>
</evidence>
<dbReference type="GO" id="GO:0015031">
    <property type="term" value="P:protein transport"/>
    <property type="evidence" value="ECO:0007669"/>
    <property type="project" value="UniProtKB-KW"/>
</dbReference>
<dbReference type="Pfam" id="PF06148">
    <property type="entry name" value="COG2_N"/>
    <property type="match status" value="1"/>
</dbReference>
<accession>A0AAW2Z7C1</accession>
<keyword evidence="5" id="KW-0653">Protein transport</keyword>
<dbReference type="PANTHER" id="PTHR12961">
    <property type="entry name" value="CONSERVED OLIGOMERIC GOLGI COMPLEX COMPONENT 2"/>
    <property type="match status" value="1"/>
</dbReference>
<evidence type="ECO:0000256" key="5">
    <source>
        <dbReference type="ARBA" id="ARBA00022927"/>
    </source>
</evidence>
<evidence type="ECO:0000256" key="4">
    <source>
        <dbReference type="ARBA" id="ARBA00022448"/>
    </source>
</evidence>
<reference evidence="11 12" key="1">
    <citation type="submission" date="2024-03" db="EMBL/GenBank/DDBJ databases">
        <title>The Acrasis kona genome and developmental transcriptomes reveal deep origins of eukaryotic multicellular pathways.</title>
        <authorList>
            <person name="Sheikh S."/>
            <person name="Fu C.-J."/>
            <person name="Brown M.W."/>
            <person name="Baldauf S.L."/>
        </authorList>
    </citation>
    <scope>NUCLEOTIDE SEQUENCE [LARGE SCALE GENOMIC DNA]</scope>
    <source>
        <strain evidence="11 12">ATCC MYA-3509</strain>
    </source>
</reference>
<sequence>MDSVRTPSVVGHPHPQGGDTFLWVPPSQQNKYTFPVQVFMEDTFSASEFVQTFRPQVDHLDSLKQELLQFHSFLREETISIIHREYNSFIEFSGQLESIKEQMDQTTMQDFFKLVDGVINQCSEQQKIAKQCRSKQERAVFLLNLDTQLQMLNDTLNKALESKQTESDDIVMCTEQLNYFKDHLNYFSQLPSLEEQDDHEQVLLGFFKQCEEKWKHIDLTLQSSLIDLLTKSTNVDQTKKYLQAICASNKQRDVELLLEDQWTKPIISHIQSTMTNISTKPEESLYNPLLTSLNDRFQHILSSISQLDFQHGFKIVTKCILPSVCKFLMEQKTLYEYRDRLRFHSQYLAQFKFLEQLEKLSPGELVDFRSDPYILELHKKWHLKVYFTLIKQDVAKNFEQECKNLEGLLVALENHENASKELTAPFLFKCEELLVQHVFHPQVFLPKLCYDFLNLFVQMLCRTQRTLFDYVNHVSGPQVKTIVCLLIQVDILRDRMKSLVDPIKPILSEKLLTLCDDLVNKSSDRLVSSDSLVQSAGDKTIPYFVSECSAGFEDIGKKLSITRRMSIPSLDTHAPYVSQILTPLISFYDEYAALLPRQILPWTRRIIEEVSESYLQSCKDHLTKAIKTENSIRRLQGSSVKKEGPNTSASILMQFNKDAAEFGRLIEQHFHIDPNDIEAYRQLIDLKINDLIS</sequence>
<feature type="domain" description="Conserved oligomeric Golgi complex subunit 2 N-terminal" evidence="9">
    <location>
        <begin position="34"/>
        <end position="105"/>
    </location>
</feature>
<keyword evidence="12" id="KW-1185">Reference proteome</keyword>
<evidence type="ECO:0000313" key="11">
    <source>
        <dbReference type="EMBL" id="KAL0485703.1"/>
    </source>
</evidence>
<evidence type="ECO:0000256" key="6">
    <source>
        <dbReference type="ARBA" id="ARBA00023034"/>
    </source>
</evidence>